<gene>
    <name evidence="3" type="ORF">E4Z66_10755</name>
</gene>
<dbReference type="EMBL" id="SRKY01000002">
    <property type="protein sequence ID" value="THH37381.1"/>
    <property type="molecule type" value="Genomic_DNA"/>
</dbReference>
<dbReference type="Pfam" id="PF01471">
    <property type="entry name" value="PG_binding_1"/>
    <property type="match status" value="1"/>
</dbReference>
<evidence type="ECO:0000313" key="3">
    <source>
        <dbReference type="EMBL" id="THH37381.1"/>
    </source>
</evidence>
<dbReference type="Proteomes" id="UP000306602">
    <property type="component" value="Unassembled WGS sequence"/>
</dbReference>
<dbReference type="InterPro" id="IPR036365">
    <property type="entry name" value="PGBD-like_sf"/>
</dbReference>
<feature type="signal peptide" evidence="1">
    <location>
        <begin position="1"/>
        <end position="23"/>
    </location>
</feature>
<dbReference type="InterPro" id="IPR036366">
    <property type="entry name" value="PGBDSf"/>
</dbReference>
<sequence length="179" mass="19068">MRTIASLLAVLAIAGCTPGDAPATRETTQKLFTPSGAAPQDAAPGTCWDKTETPARVRSVTEDVLVQPAQMSSEGTVQAPPIYRSQTHIIVEEDRHIDWVQIACTTDLTPEFVASVQRALALRNLYDGPDTGVYDDATRAAVARFQTEAGIKTIDPGNLTIDGARKLGLWAVAQPAKPA</sequence>
<proteinExistence type="predicted"/>
<dbReference type="AlphaFoldDB" id="A0A4S4NGU5"/>
<dbReference type="Gene3D" id="1.10.101.10">
    <property type="entry name" value="PGBD-like superfamily/PGBD"/>
    <property type="match status" value="1"/>
</dbReference>
<protein>
    <submittedName>
        <fullName evidence="3">Peptidoglycan-binding protein</fullName>
    </submittedName>
</protein>
<dbReference type="SUPFAM" id="SSF47090">
    <property type="entry name" value="PGBD-like"/>
    <property type="match status" value="1"/>
</dbReference>
<feature type="domain" description="Peptidoglycan binding-like" evidence="2">
    <location>
        <begin position="111"/>
        <end position="152"/>
    </location>
</feature>
<keyword evidence="4" id="KW-1185">Reference proteome</keyword>
<accession>A0A4S4NGU5</accession>
<comment type="caution">
    <text evidence="3">The sequence shown here is derived from an EMBL/GenBank/DDBJ whole genome shotgun (WGS) entry which is preliminary data.</text>
</comment>
<keyword evidence="1" id="KW-0732">Signal</keyword>
<evidence type="ECO:0000313" key="4">
    <source>
        <dbReference type="Proteomes" id="UP000306602"/>
    </source>
</evidence>
<reference evidence="3 4" key="1">
    <citation type="submission" date="2019-04" db="EMBL/GenBank/DDBJ databases">
        <title>Shimia ponticola sp. nov., isolated from seawater.</title>
        <authorList>
            <person name="Kim Y.-O."/>
            <person name="Yoon J.-H."/>
        </authorList>
    </citation>
    <scope>NUCLEOTIDE SEQUENCE [LARGE SCALE GENOMIC DNA]</scope>
    <source>
        <strain evidence="3 4">MYP11</strain>
    </source>
</reference>
<evidence type="ECO:0000256" key="1">
    <source>
        <dbReference type="SAM" id="SignalP"/>
    </source>
</evidence>
<dbReference type="InterPro" id="IPR002477">
    <property type="entry name" value="Peptidoglycan-bd-like"/>
</dbReference>
<organism evidence="3 4">
    <name type="scientific">Aliishimia ponticola</name>
    <dbReference type="NCBI Taxonomy" id="2499833"/>
    <lineage>
        <taxon>Bacteria</taxon>
        <taxon>Pseudomonadati</taxon>
        <taxon>Pseudomonadota</taxon>
        <taxon>Alphaproteobacteria</taxon>
        <taxon>Rhodobacterales</taxon>
        <taxon>Paracoccaceae</taxon>
        <taxon>Aliishimia</taxon>
    </lineage>
</organism>
<name>A0A4S4NGU5_9RHOB</name>
<evidence type="ECO:0000259" key="2">
    <source>
        <dbReference type="Pfam" id="PF01471"/>
    </source>
</evidence>
<dbReference type="RefSeq" id="WP_136462977.1">
    <property type="nucleotide sequence ID" value="NZ_SRKY01000002.1"/>
</dbReference>
<feature type="chain" id="PRO_5020784334" evidence="1">
    <location>
        <begin position="24"/>
        <end position="179"/>
    </location>
</feature>
<dbReference type="OrthoDB" id="7861420at2"/>
<dbReference type="PROSITE" id="PS51257">
    <property type="entry name" value="PROKAR_LIPOPROTEIN"/>
    <property type="match status" value="1"/>
</dbReference>